<organism evidence="2 3">
    <name type="scientific">Clytia hemisphaerica</name>
    <dbReference type="NCBI Taxonomy" id="252671"/>
    <lineage>
        <taxon>Eukaryota</taxon>
        <taxon>Metazoa</taxon>
        <taxon>Cnidaria</taxon>
        <taxon>Hydrozoa</taxon>
        <taxon>Hydroidolina</taxon>
        <taxon>Leptothecata</taxon>
        <taxon>Obeliida</taxon>
        <taxon>Clytiidae</taxon>
        <taxon>Clytia</taxon>
    </lineage>
</organism>
<dbReference type="InterPro" id="IPR022096">
    <property type="entry name" value="SBF1/SBF2"/>
</dbReference>
<name>A0A7M5X5K5_9CNID</name>
<feature type="domain" description="SBF1/SBF2" evidence="1">
    <location>
        <begin position="86"/>
        <end position="248"/>
    </location>
</feature>
<dbReference type="AlphaFoldDB" id="A0A7M5X5K5"/>
<dbReference type="OrthoDB" id="343070at2759"/>
<dbReference type="EnsemblMetazoa" id="CLYHEMT018183.2">
    <property type="protein sequence ID" value="CLYHEMP018183.2"/>
    <property type="gene ID" value="CLYHEMG018183"/>
</dbReference>
<dbReference type="PANTHER" id="PTHR13663">
    <property type="entry name" value="SIMILAR TO RIKEN CDNA 6430548M08"/>
    <property type="match status" value="1"/>
</dbReference>
<evidence type="ECO:0000313" key="3">
    <source>
        <dbReference type="Proteomes" id="UP000594262"/>
    </source>
</evidence>
<reference evidence="2" key="1">
    <citation type="submission" date="2021-01" db="UniProtKB">
        <authorList>
            <consortium name="EnsemblMetazoa"/>
        </authorList>
    </citation>
    <scope>IDENTIFICATION</scope>
</reference>
<keyword evidence="3" id="KW-1185">Reference proteome</keyword>
<sequence length="268" mass="31414">MLMFVHELSHRPIKNSASKRDSLTDELIELYDKDFEINYDAETEEFDMECKKFMNEFVGHIFEADGYSTQEDKAKFGLLVQHQEGRSWFAKFVDGQRVKSKEVTEFAFYRLVQYFAVCLFECNVADDFAPATTLMNMCFTYNFTSTNAIGRTAGQSSKQFVYEYLKDQPIWKSLRFWDSAFLMAIHADRTKRIGAMSGWNTWDQQQKDDFEIGEENSAFAHLASFLYMMNALGVEKNDREIFRNKMSTIGNLREEQIRELEESIEILQ</sequence>
<evidence type="ECO:0000313" key="2">
    <source>
        <dbReference type="EnsemblMetazoa" id="CLYHEMP018183.2"/>
    </source>
</evidence>
<dbReference type="RefSeq" id="XP_066929265.1">
    <property type="nucleotide sequence ID" value="XM_067073164.1"/>
</dbReference>
<dbReference type="GeneID" id="136816836"/>
<dbReference type="InterPro" id="IPR039872">
    <property type="entry name" value="KIAA0513"/>
</dbReference>
<dbReference type="PANTHER" id="PTHR13663:SF2">
    <property type="entry name" value="SIMILAR TO RIKEN CDNA 6430548M08"/>
    <property type="match status" value="1"/>
</dbReference>
<evidence type="ECO:0000259" key="1">
    <source>
        <dbReference type="Pfam" id="PF12335"/>
    </source>
</evidence>
<dbReference type="Pfam" id="PF12335">
    <property type="entry name" value="SBF2"/>
    <property type="match status" value="1"/>
</dbReference>
<protein>
    <recommendedName>
        <fullName evidence="1">SBF1/SBF2 domain-containing protein</fullName>
    </recommendedName>
</protein>
<accession>A0A7M5X5K5</accession>
<dbReference type="Proteomes" id="UP000594262">
    <property type="component" value="Unplaced"/>
</dbReference>
<proteinExistence type="predicted"/>